<evidence type="ECO:0000313" key="20">
    <source>
        <dbReference type="EMBL" id="KZO98540.1"/>
    </source>
</evidence>
<comment type="pathway">
    <text evidence="3">Carotenoid biosynthesis; beta-carotene biosynthesis.</text>
</comment>
<evidence type="ECO:0000256" key="9">
    <source>
        <dbReference type="ARBA" id="ARBA00018909"/>
    </source>
</evidence>
<reference evidence="20 21" key="1">
    <citation type="journal article" date="2016" name="Mol. Biol. Evol.">
        <title>Comparative Genomics of Early-Diverging Mushroom-Forming Fungi Provides Insights into the Origins of Lignocellulose Decay Capabilities.</title>
        <authorList>
            <person name="Nagy L.G."/>
            <person name="Riley R."/>
            <person name="Tritt A."/>
            <person name="Adam C."/>
            <person name="Daum C."/>
            <person name="Floudas D."/>
            <person name="Sun H."/>
            <person name="Yadav J.S."/>
            <person name="Pangilinan J."/>
            <person name="Larsson K.H."/>
            <person name="Matsuura K."/>
            <person name="Barry K."/>
            <person name="Labutti K."/>
            <person name="Kuo R."/>
            <person name="Ohm R.A."/>
            <person name="Bhattacharya S.S."/>
            <person name="Shirouzu T."/>
            <person name="Yoshinaga Y."/>
            <person name="Martin F.M."/>
            <person name="Grigoriev I.V."/>
            <person name="Hibbett D.S."/>
        </authorList>
    </citation>
    <scope>NUCLEOTIDE SEQUENCE [LARGE SCALE GENOMIC DNA]</scope>
    <source>
        <strain evidence="20 21">TUFC12733</strain>
    </source>
</reference>
<dbReference type="EMBL" id="KV417275">
    <property type="protein sequence ID" value="KZO98540.1"/>
    <property type="molecule type" value="Genomic_DNA"/>
</dbReference>
<dbReference type="OrthoDB" id="6600518at2759"/>
<keyword evidence="11 19" id="KW-0812">Transmembrane</keyword>
<dbReference type="UniPathway" id="UPA00799">
    <property type="reaction ID" value="UER00773"/>
</dbReference>
<evidence type="ECO:0000256" key="5">
    <source>
        <dbReference type="ARBA" id="ARBA00008247"/>
    </source>
</evidence>
<dbReference type="Pfam" id="PF00494">
    <property type="entry name" value="SQS_PSY"/>
    <property type="match status" value="2"/>
</dbReference>
<evidence type="ECO:0000313" key="21">
    <source>
        <dbReference type="Proteomes" id="UP000076738"/>
    </source>
</evidence>
<feature type="transmembrane region" description="Helical" evidence="19">
    <location>
        <begin position="6"/>
        <end position="23"/>
    </location>
</feature>
<evidence type="ECO:0000256" key="7">
    <source>
        <dbReference type="ARBA" id="ARBA00012242"/>
    </source>
</evidence>
<name>A0A167P930_CALVF</name>
<evidence type="ECO:0000256" key="16">
    <source>
        <dbReference type="ARBA" id="ARBA00023268"/>
    </source>
</evidence>
<feature type="transmembrane region" description="Helical" evidence="19">
    <location>
        <begin position="164"/>
        <end position="182"/>
    </location>
</feature>
<comment type="pathway">
    <text evidence="4">Carotenoid biosynthesis; phytoene biosynthesis; all-trans-phytoene from geranylgeranyl diphosphate: step 1/1.</text>
</comment>
<proteinExistence type="inferred from homology"/>
<dbReference type="GO" id="GO:0016872">
    <property type="term" value="F:intramolecular lyase activity"/>
    <property type="evidence" value="ECO:0007669"/>
    <property type="project" value="InterPro"/>
</dbReference>
<feature type="transmembrane region" description="Helical" evidence="19">
    <location>
        <begin position="112"/>
        <end position="130"/>
    </location>
</feature>
<evidence type="ECO:0000256" key="18">
    <source>
        <dbReference type="ARBA" id="ARBA00029335"/>
    </source>
</evidence>
<dbReference type="GO" id="GO:0045436">
    <property type="term" value="F:lycopene beta cyclase activity"/>
    <property type="evidence" value="ECO:0007669"/>
    <property type="project" value="UniProtKB-ARBA"/>
</dbReference>
<keyword evidence="13 19" id="KW-1133">Transmembrane helix</keyword>
<dbReference type="SUPFAM" id="SSF48576">
    <property type="entry name" value="Terpenoid synthases"/>
    <property type="match status" value="2"/>
</dbReference>
<organism evidence="20 21">
    <name type="scientific">Calocera viscosa (strain TUFC12733)</name>
    <dbReference type="NCBI Taxonomy" id="1330018"/>
    <lineage>
        <taxon>Eukaryota</taxon>
        <taxon>Fungi</taxon>
        <taxon>Dikarya</taxon>
        <taxon>Basidiomycota</taxon>
        <taxon>Agaricomycotina</taxon>
        <taxon>Dacrymycetes</taxon>
        <taxon>Dacrymycetales</taxon>
        <taxon>Dacrymycetaceae</taxon>
        <taxon>Calocera</taxon>
    </lineage>
</organism>
<keyword evidence="14 19" id="KW-0472">Membrane</keyword>
<comment type="catalytic activity">
    <reaction evidence="17">
        <text>gamma-carotene = all-trans-beta-carotene</text>
        <dbReference type="Rhea" id="RHEA:32239"/>
        <dbReference type="ChEBI" id="CHEBI:17579"/>
        <dbReference type="ChEBI" id="CHEBI:27740"/>
        <dbReference type="EC" id="5.5.1.19"/>
    </reaction>
</comment>
<accession>A0A167P930</accession>
<dbReference type="STRING" id="1330018.A0A167P930"/>
<dbReference type="GO" id="GO:0016740">
    <property type="term" value="F:transferase activity"/>
    <property type="evidence" value="ECO:0007669"/>
    <property type="project" value="UniProtKB-KW"/>
</dbReference>
<dbReference type="SFLD" id="SFLDS00005">
    <property type="entry name" value="Isoprenoid_Synthase_Type_I"/>
    <property type="match status" value="1"/>
</dbReference>
<dbReference type="Proteomes" id="UP000076738">
    <property type="component" value="Unassembled WGS sequence"/>
</dbReference>
<evidence type="ECO:0000256" key="8">
    <source>
        <dbReference type="ARBA" id="ARBA00012396"/>
    </source>
</evidence>
<feature type="transmembrane region" description="Helical" evidence="19">
    <location>
        <begin position="214"/>
        <end position="238"/>
    </location>
</feature>
<feature type="transmembrane region" description="Helical" evidence="19">
    <location>
        <begin position="136"/>
        <end position="157"/>
    </location>
</feature>
<dbReference type="UniPathway" id="UPA00802"/>
<dbReference type="EC" id="2.5.1.32" evidence="8"/>
<keyword evidence="21" id="KW-1185">Reference proteome</keyword>
<dbReference type="EC" id="5.5.1.19" evidence="7"/>
<comment type="similarity">
    <text evidence="6">In the C-terminal section; belongs to the phytoene/squalene synthase family.</text>
</comment>
<evidence type="ECO:0000256" key="11">
    <source>
        <dbReference type="ARBA" id="ARBA00022692"/>
    </source>
</evidence>
<keyword evidence="15" id="KW-0413">Isomerase</keyword>
<comment type="subcellular location">
    <subcellularLocation>
        <location evidence="2">Membrane</location>
        <topology evidence="2">Multi-pass membrane protein</topology>
    </subcellularLocation>
</comment>
<dbReference type="PANTHER" id="PTHR31480">
    <property type="entry name" value="BIFUNCTIONAL LYCOPENE CYCLASE/PHYTOENE SYNTHASE"/>
    <property type="match status" value="1"/>
</dbReference>
<evidence type="ECO:0000256" key="2">
    <source>
        <dbReference type="ARBA" id="ARBA00004141"/>
    </source>
</evidence>
<dbReference type="InterPro" id="IPR008949">
    <property type="entry name" value="Isoprenoid_synthase_dom_sf"/>
</dbReference>
<evidence type="ECO:0000256" key="14">
    <source>
        <dbReference type="ARBA" id="ARBA00023136"/>
    </source>
</evidence>
<evidence type="ECO:0000256" key="4">
    <source>
        <dbReference type="ARBA" id="ARBA00005172"/>
    </source>
</evidence>
<dbReference type="SFLD" id="SFLDG01018">
    <property type="entry name" value="Squalene/Phytoene_Synthase_Lik"/>
    <property type="match status" value="1"/>
</dbReference>
<evidence type="ECO:0000256" key="10">
    <source>
        <dbReference type="ARBA" id="ARBA00022679"/>
    </source>
</evidence>
<feature type="transmembrane region" description="Helical" evidence="19">
    <location>
        <begin position="35"/>
        <end position="54"/>
    </location>
</feature>
<keyword evidence="12" id="KW-0125">Carotenoid biosynthesis</keyword>
<dbReference type="NCBIfam" id="TIGR03462">
    <property type="entry name" value="CarR_dom_SF"/>
    <property type="match status" value="2"/>
</dbReference>
<comment type="catalytic activity">
    <reaction evidence="18">
        <text>all-trans-lycopene = gamma-carotene</text>
        <dbReference type="Rhea" id="RHEA:32219"/>
        <dbReference type="ChEBI" id="CHEBI:15948"/>
        <dbReference type="ChEBI" id="CHEBI:27740"/>
        <dbReference type="EC" id="5.5.1.19"/>
    </reaction>
</comment>
<evidence type="ECO:0000256" key="12">
    <source>
        <dbReference type="ARBA" id="ARBA00022746"/>
    </source>
</evidence>
<evidence type="ECO:0000256" key="17">
    <source>
        <dbReference type="ARBA" id="ARBA00029313"/>
    </source>
</evidence>
<comment type="similarity">
    <text evidence="5">In the N-terminal section; belongs to the lycopene beta-cyclase family.</text>
</comment>
<evidence type="ECO:0000256" key="1">
    <source>
        <dbReference type="ARBA" id="ARBA00001805"/>
    </source>
</evidence>
<sequence length="683" mass="75582">MLTYLEIHLYFTLPPCLLLFLTHRPLLHKRDTFRFLLLCTIVVAATIPWDSYLIRSGVWGYPEGVVLATLFSIPVEEIAFFVIQTYLTTQLYALLHKPIFHPSHLPLSPQRGWVGAALLLLLSLLGGTAVHHGHRLTYLGLILLWASPVLALLWYLSGPYALRLPLLPALGPVLIPTAYLWAVDTYALREGIWAIGEGTKLGWEVWRGLEVEEALFFLISNVLLTMGCIAFSHAFALADVLSLSRPADVWSVPPNPLAQPLHTIRVLYRALTLPPDGYPTRTISHLRTAARTLQKHSKSFHLASSVFGERCRLLLLSYYAFCRVTDDLVDEAGCTGEAAGNVRLIERFLALFYPGSAGLEQGELQNDTQEDKNTGRMNGHGHIYTNGPAHSEEDDLMLASHDSGYGDCWPSPTHTSRPKTTQTRETVDTFIGSLPASVQPAFSLFRLLAPLLPPEPVYDLLRGYAFDALAFSPSGQGREVVSSFPDVLAEKEKMPLLQKLEKPLPAIQTEADLILYCRRVAGSVGVACTHLMFAASGLPQPVPQELQQKASDMGVALQLVNVARDLVDDAKLERSYVPSSWAATPSDTTPSGILANPQRAVDTFRPRLLKLAFAYYQRSAPALEQLPEESRLGARGAVACYMAMGVLMRSWSFKRKGRLAMGVKLVVVLLVLYAPRWGRGFRL</sequence>
<dbReference type="GO" id="GO:0016117">
    <property type="term" value="P:carotenoid biosynthetic process"/>
    <property type="evidence" value="ECO:0007669"/>
    <property type="project" value="UniProtKB-KW"/>
</dbReference>
<evidence type="ECO:0000256" key="19">
    <source>
        <dbReference type="SAM" id="Phobius"/>
    </source>
</evidence>
<keyword evidence="16" id="KW-0511">Multifunctional enzyme</keyword>
<evidence type="ECO:0000256" key="6">
    <source>
        <dbReference type="ARBA" id="ARBA00008406"/>
    </source>
</evidence>
<dbReference type="InterPro" id="IPR017825">
    <property type="entry name" value="Lycopene_cyclase_dom"/>
</dbReference>
<keyword evidence="10" id="KW-0808">Transferase</keyword>
<feature type="transmembrane region" description="Helical" evidence="19">
    <location>
        <begin position="66"/>
        <end position="87"/>
    </location>
</feature>
<gene>
    <name evidence="20" type="ORF">CALVIDRAFT_561996</name>
</gene>
<comment type="catalytic activity">
    <reaction evidence="1">
        <text>2 (2E,6E,10E)-geranylgeranyl diphosphate = 15-cis-phytoene + 2 diphosphate</text>
        <dbReference type="Rhea" id="RHEA:34475"/>
        <dbReference type="ChEBI" id="CHEBI:27787"/>
        <dbReference type="ChEBI" id="CHEBI:33019"/>
        <dbReference type="ChEBI" id="CHEBI:58756"/>
        <dbReference type="EC" id="2.5.1.32"/>
    </reaction>
</comment>
<dbReference type="Gene3D" id="1.10.600.10">
    <property type="entry name" value="Farnesyl Diphosphate Synthase"/>
    <property type="match status" value="1"/>
</dbReference>
<dbReference type="AlphaFoldDB" id="A0A167P930"/>
<evidence type="ECO:0000256" key="3">
    <source>
        <dbReference type="ARBA" id="ARBA00005089"/>
    </source>
</evidence>
<protein>
    <recommendedName>
        <fullName evidence="9">Bifunctional lycopene cyclase/phytoene synthase</fullName>
        <ecNumber evidence="8">2.5.1.32</ecNumber>
        <ecNumber evidence="7">5.5.1.19</ecNumber>
    </recommendedName>
</protein>
<dbReference type="GO" id="GO:0016020">
    <property type="term" value="C:membrane"/>
    <property type="evidence" value="ECO:0007669"/>
    <property type="project" value="UniProtKB-SubCell"/>
</dbReference>
<evidence type="ECO:0000256" key="15">
    <source>
        <dbReference type="ARBA" id="ARBA00023235"/>
    </source>
</evidence>
<evidence type="ECO:0000256" key="13">
    <source>
        <dbReference type="ARBA" id="ARBA00022989"/>
    </source>
</evidence>
<dbReference type="InterPro" id="IPR002060">
    <property type="entry name" value="Squ/phyt_synthse"/>
</dbReference>